<organism evidence="4 5">
    <name type="scientific">Mortierella alpina</name>
    <name type="common">Oleaginous fungus</name>
    <name type="synonym">Mortierella renispora</name>
    <dbReference type="NCBI Taxonomy" id="64518"/>
    <lineage>
        <taxon>Eukaryota</taxon>
        <taxon>Fungi</taxon>
        <taxon>Fungi incertae sedis</taxon>
        <taxon>Mucoromycota</taxon>
        <taxon>Mortierellomycotina</taxon>
        <taxon>Mortierellomycetes</taxon>
        <taxon>Mortierellales</taxon>
        <taxon>Mortierellaceae</taxon>
        <taxon>Mortierella</taxon>
    </lineage>
</organism>
<feature type="compositionally biased region" description="Polar residues" evidence="1">
    <location>
        <begin position="168"/>
        <end position="186"/>
    </location>
</feature>
<reference evidence="4" key="1">
    <citation type="submission" date="2021-07" db="EMBL/GenBank/DDBJ databases">
        <title>Draft genome of Mortierella alpina, strain LL118, isolated from an aspen leaf litter sample.</title>
        <authorList>
            <person name="Yang S."/>
            <person name="Vinatzer B.A."/>
        </authorList>
    </citation>
    <scope>NUCLEOTIDE SEQUENCE</scope>
    <source>
        <strain evidence="4">LL118</strain>
    </source>
</reference>
<evidence type="ECO:0000256" key="3">
    <source>
        <dbReference type="SAM" id="SignalP"/>
    </source>
</evidence>
<keyword evidence="2" id="KW-0472">Membrane</keyword>
<keyword evidence="2" id="KW-1133">Transmembrane helix</keyword>
<feature type="compositionally biased region" description="Basic and acidic residues" evidence="1">
    <location>
        <begin position="136"/>
        <end position="157"/>
    </location>
</feature>
<comment type="caution">
    <text evidence="4">The sequence shown here is derived from an EMBL/GenBank/DDBJ whole genome shotgun (WGS) entry which is preliminary data.</text>
</comment>
<dbReference type="AlphaFoldDB" id="A0A9P8A723"/>
<proteinExistence type="predicted"/>
<name>A0A9P8A723_MORAP</name>
<dbReference type="EMBL" id="JAIFTL010000056">
    <property type="protein sequence ID" value="KAG9324815.1"/>
    <property type="molecule type" value="Genomic_DNA"/>
</dbReference>
<protein>
    <recommendedName>
        <fullName evidence="6">Mid2 domain-containing protein</fullName>
    </recommendedName>
</protein>
<evidence type="ECO:0000256" key="1">
    <source>
        <dbReference type="SAM" id="MobiDB-lite"/>
    </source>
</evidence>
<dbReference type="Proteomes" id="UP000717515">
    <property type="component" value="Unassembled WGS sequence"/>
</dbReference>
<feature type="region of interest" description="Disordered" evidence="1">
    <location>
        <begin position="107"/>
        <end position="357"/>
    </location>
</feature>
<feature type="compositionally biased region" description="Low complexity" evidence="1">
    <location>
        <begin position="237"/>
        <end position="260"/>
    </location>
</feature>
<feature type="transmembrane region" description="Helical" evidence="2">
    <location>
        <begin position="362"/>
        <end position="382"/>
    </location>
</feature>
<keyword evidence="2" id="KW-0812">Transmembrane</keyword>
<feature type="chain" id="PRO_5040476080" description="Mid2 domain-containing protein" evidence="3">
    <location>
        <begin position="37"/>
        <end position="552"/>
    </location>
</feature>
<evidence type="ECO:0000256" key="2">
    <source>
        <dbReference type="SAM" id="Phobius"/>
    </source>
</evidence>
<feature type="compositionally biased region" description="Acidic residues" evidence="1">
    <location>
        <begin position="193"/>
        <end position="214"/>
    </location>
</feature>
<sequence length="552" mass="57676">MNTKLKSKSRKASSTNNMRFTTLSLVLTLSVVLSAATCHGQGTTAPSEAPTADSTELDHPRLVYSKESKSPVLPPSSAGPAQMMDAAADDQANPTAFRRRRHLYDLSHPQKRQHIFAPKEQPVQLRNFKRQAPRRLAGEKREGGLLDDLVGGKKEDLAGGQVPPAGTTPAQEPTPSEDVQSKSGSMNLMERQEAEDESAQDEESGVTEEEDSNDTEQKSATSGLDPLGQALEDVTKSSDGSDSSSSAPSDDATDSGTTPASDEDDETPTSTPEEASSSSEPTSETPESDDTSVPPPADPVVSISSDDGTDNNGVDPNGPQQVAPTTASEPPPAPGAAEPTATHSANADAASEANKESTKTSIMIGVVAAALLLAAALCVWIFRKLKLSPSRHFRGKMGNGGAAGGVHARNNYGTGHEDGSDYNSYDGFYRGPESPLPMMAHAAGPSVFGGMAMSSSSNTGATDGVGPYPSQNLAHMSMSSESMTDYHQYSYGDGYDGTNAPTGSGSAQGLAVLPMVPPPSTVGGLPVVGHNVHKYGSEDYSQNTHFLRELRE</sequence>
<accession>A0A9P8A723</accession>
<feature type="compositionally biased region" description="Low complexity" evidence="1">
    <location>
        <begin position="268"/>
        <end position="285"/>
    </location>
</feature>
<evidence type="ECO:0000313" key="4">
    <source>
        <dbReference type="EMBL" id="KAG9324815.1"/>
    </source>
</evidence>
<evidence type="ECO:0000313" key="5">
    <source>
        <dbReference type="Proteomes" id="UP000717515"/>
    </source>
</evidence>
<gene>
    <name evidence="4" type="ORF">KVV02_004688</name>
</gene>
<keyword evidence="3" id="KW-0732">Signal</keyword>
<feature type="signal peptide" evidence="3">
    <location>
        <begin position="1"/>
        <end position="36"/>
    </location>
</feature>
<feature type="compositionally biased region" description="Polar residues" evidence="1">
    <location>
        <begin position="302"/>
        <end position="322"/>
    </location>
</feature>
<evidence type="ECO:0008006" key="6">
    <source>
        <dbReference type="Google" id="ProtNLM"/>
    </source>
</evidence>